<keyword evidence="3" id="KW-0175">Coiled coil</keyword>
<evidence type="ECO:0000313" key="6">
    <source>
        <dbReference type="Proteomes" id="UP000007730"/>
    </source>
</evidence>
<dbReference type="PANTHER" id="PTHR45138">
    <property type="entry name" value="REGULATORY COMPONENTS OF SENSORY TRANSDUCTION SYSTEM"/>
    <property type="match status" value="1"/>
</dbReference>
<dbReference type="GO" id="GO:0043709">
    <property type="term" value="P:cell adhesion involved in single-species biofilm formation"/>
    <property type="evidence" value="ECO:0007669"/>
    <property type="project" value="TreeGrafter"/>
</dbReference>
<keyword evidence="6" id="KW-1185">Reference proteome</keyword>
<name>F8BSQ6_AFIC5</name>
<dbReference type="SMART" id="SM00267">
    <property type="entry name" value="GGDEF"/>
    <property type="match status" value="1"/>
</dbReference>
<dbReference type="PATRIC" id="fig|504832.7.peg.214"/>
<dbReference type="eggNOG" id="COG3706">
    <property type="taxonomic scope" value="Bacteria"/>
</dbReference>
<dbReference type="GO" id="GO:0005886">
    <property type="term" value="C:plasma membrane"/>
    <property type="evidence" value="ECO:0007669"/>
    <property type="project" value="TreeGrafter"/>
</dbReference>
<dbReference type="STRING" id="504832.OCA5_c02030"/>
<dbReference type="EMBL" id="CP002826">
    <property type="protein sequence ID" value="AEI04933.1"/>
    <property type="molecule type" value="Genomic_DNA"/>
</dbReference>
<dbReference type="Pfam" id="PF00990">
    <property type="entry name" value="GGDEF"/>
    <property type="match status" value="1"/>
</dbReference>
<comment type="catalytic activity">
    <reaction evidence="2">
        <text>2 GTP = 3',3'-c-di-GMP + 2 diphosphate</text>
        <dbReference type="Rhea" id="RHEA:24898"/>
        <dbReference type="ChEBI" id="CHEBI:33019"/>
        <dbReference type="ChEBI" id="CHEBI:37565"/>
        <dbReference type="ChEBI" id="CHEBI:58805"/>
        <dbReference type="EC" id="2.7.7.65"/>
    </reaction>
</comment>
<dbReference type="SUPFAM" id="SSF55073">
    <property type="entry name" value="Nucleotide cyclase"/>
    <property type="match status" value="1"/>
</dbReference>
<dbReference type="KEGG" id="ocg:OCA5_c02030"/>
<dbReference type="EC" id="2.7.7.65" evidence="1"/>
<dbReference type="OrthoDB" id="9812260at2"/>
<dbReference type="PANTHER" id="PTHR45138:SF9">
    <property type="entry name" value="DIGUANYLATE CYCLASE DGCM-RELATED"/>
    <property type="match status" value="1"/>
</dbReference>
<dbReference type="InterPro" id="IPR043128">
    <property type="entry name" value="Rev_trsase/Diguanyl_cyclase"/>
</dbReference>
<evidence type="ECO:0000256" key="3">
    <source>
        <dbReference type="SAM" id="Coils"/>
    </source>
</evidence>
<dbReference type="GO" id="GO:0052621">
    <property type="term" value="F:diguanylate cyclase activity"/>
    <property type="evidence" value="ECO:0007669"/>
    <property type="project" value="UniProtKB-EC"/>
</dbReference>
<dbReference type="PROSITE" id="PS50887">
    <property type="entry name" value="GGDEF"/>
    <property type="match status" value="1"/>
</dbReference>
<feature type="coiled-coil region" evidence="3">
    <location>
        <begin position="154"/>
        <end position="181"/>
    </location>
</feature>
<dbReference type="InterPro" id="IPR029787">
    <property type="entry name" value="Nucleotide_cyclase"/>
</dbReference>
<dbReference type="CDD" id="cd01949">
    <property type="entry name" value="GGDEF"/>
    <property type="match status" value="1"/>
</dbReference>
<evidence type="ECO:0000256" key="1">
    <source>
        <dbReference type="ARBA" id="ARBA00012528"/>
    </source>
</evidence>
<dbReference type="Gene3D" id="3.30.70.270">
    <property type="match status" value="1"/>
</dbReference>
<organism evidence="5 6">
    <name type="scientific">Afipia carboxidovorans (strain ATCC 49405 / DSM 1227 / KCTC 32145 / OM5)</name>
    <name type="common">Oligotropha carboxidovorans</name>
    <dbReference type="NCBI Taxonomy" id="504832"/>
    <lineage>
        <taxon>Bacteria</taxon>
        <taxon>Pseudomonadati</taxon>
        <taxon>Pseudomonadota</taxon>
        <taxon>Alphaproteobacteria</taxon>
        <taxon>Hyphomicrobiales</taxon>
        <taxon>Nitrobacteraceae</taxon>
        <taxon>Afipia</taxon>
    </lineage>
</organism>
<dbReference type="AlphaFoldDB" id="F8BSQ6"/>
<dbReference type="GO" id="GO:1902201">
    <property type="term" value="P:negative regulation of bacterial-type flagellum-dependent cell motility"/>
    <property type="evidence" value="ECO:0007669"/>
    <property type="project" value="TreeGrafter"/>
</dbReference>
<proteinExistence type="predicted"/>
<dbReference type="NCBIfam" id="TIGR00254">
    <property type="entry name" value="GGDEF"/>
    <property type="match status" value="1"/>
</dbReference>
<accession>F8BSQ6</accession>
<evidence type="ECO:0000313" key="5">
    <source>
        <dbReference type="EMBL" id="AEI04933.1"/>
    </source>
</evidence>
<evidence type="ECO:0000256" key="2">
    <source>
        <dbReference type="ARBA" id="ARBA00034247"/>
    </source>
</evidence>
<dbReference type="InterPro" id="IPR050469">
    <property type="entry name" value="Diguanylate_Cyclase"/>
</dbReference>
<dbReference type="InterPro" id="IPR000160">
    <property type="entry name" value="GGDEF_dom"/>
</dbReference>
<protein>
    <recommendedName>
        <fullName evidence="1">diguanylate cyclase</fullName>
        <ecNumber evidence="1">2.7.7.65</ecNumber>
    </recommendedName>
</protein>
<feature type="domain" description="GGDEF" evidence="4">
    <location>
        <begin position="212"/>
        <end position="347"/>
    </location>
</feature>
<dbReference type="HOGENOM" id="CLU_000445_11_5_5"/>
<evidence type="ECO:0000259" key="4">
    <source>
        <dbReference type="PROSITE" id="PS50887"/>
    </source>
</evidence>
<gene>
    <name evidence="5" type="ordered locus">OCA5_c02030</name>
</gene>
<dbReference type="FunFam" id="3.30.70.270:FF:000001">
    <property type="entry name" value="Diguanylate cyclase domain protein"/>
    <property type="match status" value="1"/>
</dbReference>
<dbReference type="RefSeq" id="WP_013912734.1">
    <property type="nucleotide sequence ID" value="NC_011386.1"/>
</dbReference>
<sequence>MLQDTSRPQSIVHKTRRELLNNISSFLLHHSLEVTPTNLVLVHGALSGENRGLARAIVARVDAGGAVTQEWLEEVALLGPEPTTKHGQHGVGALIEKLEAALEAFASLTSNMRHATSRYGETLEQQVSEMSRIEEAEYLVASLSALTRAMIGRTRKAEEEMGKYEDEAETLRRRLENATRDAEIDYLTGLPNRRAFEVLLDRHYGEARAAAESLILAFCDIDHFKRVNDIHGHEAGDRVLKAIAAALSKTTDNNCHVARYGGEEFVMLFRNISTNEARKRFDDVRKELAEQRFINRATDRPVGQITLSGGMANVFAYSDPREALKAADDALFLAKERGRNQIVVAENY</sequence>
<reference evidence="5 6" key="1">
    <citation type="journal article" date="2011" name="J. Bacteriol.">
        <title>Complete genome sequences of the chemolithoautotrophic Oligotropha carboxidovorans strains OM4 and OM5.</title>
        <authorList>
            <person name="Volland S."/>
            <person name="Rachinger M."/>
            <person name="Strittmatter A."/>
            <person name="Daniel R."/>
            <person name="Gottschalk G."/>
            <person name="Meyer O."/>
        </authorList>
    </citation>
    <scope>NUCLEOTIDE SEQUENCE [LARGE SCALE GENOMIC DNA]</scope>
    <source>
        <strain evidence="6">ATCC 49405 / DSM 1227 / KCTC 32145 / OM5</strain>
    </source>
</reference>
<dbReference type="Proteomes" id="UP000007730">
    <property type="component" value="Chromosome"/>
</dbReference>